<evidence type="ECO:0000256" key="10">
    <source>
        <dbReference type="ARBA" id="ARBA00033629"/>
    </source>
</evidence>
<evidence type="ECO:0000256" key="6">
    <source>
        <dbReference type="ARBA" id="ARBA00022525"/>
    </source>
</evidence>
<dbReference type="InterPro" id="IPR041127">
    <property type="entry name" value="PET_hydrolase/cutinase-like"/>
</dbReference>
<keyword evidence="9" id="KW-1015">Disulfide bond</keyword>
<evidence type="ECO:0000256" key="2">
    <source>
        <dbReference type="ARBA" id="ARBA00004613"/>
    </source>
</evidence>
<comment type="catalytic activity">
    <reaction evidence="10">
        <text>a butanoate ester + H2O = an aliphatic alcohol + butanoate + H(+)</text>
        <dbReference type="Rhea" id="RHEA:47348"/>
        <dbReference type="ChEBI" id="CHEBI:2571"/>
        <dbReference type="ChEBI" id="CHEBI:15377"/>
        <dbReference type="ChEBI" id="CHEBI:15378"/>
        <dbReference type="ChEBI" id="CHEBI:17968"/>
        <dbReference type="ChEBI" id="CHEBI:50477"/>
    </reaction>
    <physiologicalReaction direction="left-to-right" evidence="10">
        <dbReference type="Rhea" id="RHEA:47349"/>
    </physiologicalReaction>
</comment>
<dbReference type="Pfam" id="PF12740">
    <property type="entry name" value="PETase"/>
    <property type="match status" value="1"/>
</dbReference>
<evidence type="ECO:0000256" key="7">
    <source>
        <dbReference type="ARBA" id="ARBA00022764"/>
    </source>
</evidence>
<dbReference type="PANTHER" id="PTHR22946">
    <property type="entry name" value="DIENELACTONE HYDROLASE DOMAIN-CONTAINING PROTEIN-RELATED"/>
    <property type="match status" value="1"/>
</dbReference>
<keyword evidence="18" id="KW-1185">Reference proteome</keyword>
<evidence type="ECO:0000256" key="8">
    <source>
        <dbReference type="ARBA" id="ARBA00022801"/>
    </source>
</evidence>
<keyword evidence="6" id="KW-0964">Secreted</keyword>
<reference evidence="17 18" key="1">
    <citation type="submission" date="2023-07" db="EMBL/GenBank/DDBJ databases">
        <title>Sequencing the genomes of 1000 actinobacteria strains.</title>
        <authorList>
            <person name="Klenk H.-P."/>
        </authorList>
    </citation>
    <scope>NUCLEOTIDE SEQUENCE [LARGE SCALE GENOMIC DNA]</scope>
    <source>
        <strain evidence="17 18">DSM 46740</strain>
    </source>
</reference>
<evidence type="ECO:0000256" key="11">
    <source>
        <dbReference type="ARBA" id="ARBA00033707"/>
    </source>
</evidence>
<dbReference type="InterPro" id="IPR029058">
    <property type="entry name" value="AB_hydrolase_fold"/>
</dbReference>
<organism evidence="17 18">
    <name type="scientific">Streptosporangium lutulentum</name>
    <dbReference type="NCBI Taxonomy" id="1461250"/>
    <lineage>
        <taxon>Bacteria</taxon>
        <taxon>Bacillati</taxon>
        <taxon>Actinomycetota</taxon>
        <taxon>Actinomycetes</taxon>
        <taxon>Streptosporangiales</taxon>
        <taxon>Streptosporangiaceae</taxon>
        <taxon>Streptosporangium</taxon>
    </lineage>
</organism>
<dbReference type="SUPFAM" id="SSF53474">
    <property type="entry name" value="alpha/beta-Hydrolases"/>
    <property type="match status" value="1"/>
</dbReference>
<feature type="domain" description="PET hydrolase/cutinase-like" evidence="16">
    <location>
        <begin position="64"/>
        <end position="322"/>
    </location>
</feature>
<protein>
    <recommendedName>
        <fullName evidence="13">Poly(ethylene terephthalate) hydrolase</fullName>
        <ecNumber evidence="12">3.1.1.101</ecNumber>
        <ecNumber evidence="4">3.1.1.74</ecNumber>
    </recommendedName>
</protein>
<dbReference type="EC" id="3.1.1.74" evidence="4"/>
<keyword evidence="7" id="KW-0574">Periplasm</keyword>
<evidence type="ECO:0000256" key="15">
    <source>
        <dbReference type="SAM" id="MobiDB-lite"/>
    </source>
</evidence>
<accession>A0ABT9QDD4</accession>
<evidence type="ECO:0000256" key="4">
    <source>
        <dbReference type="ARBA" id="ARBA00013095"/>
    </source>
</evidence>
<comment type="similarity">
    <text evidence="3">Belongs to the AB hydrolase superfamily.</text>
</comment>
<dbReference type="GO" id="GO:0016787">
    <property type="term" value="F:hydrolase activity"/>
    <property type="evidence" value="ECO:0007669"/>
    <property type="project" value="UniProtKB-KW"/>
</dbReference>
<evidence type="ECO:0000256" key="9">
    <source>
        <dbReference type="ARBA" id="ARBA00023157"/>
    </source>
</evidence>
<evidence type="ECO:0000256" key="3">
    <source>
        <dbReference type="ARBA" id="ARBA00008645"/>
    </source>
</evidence>
<evidence type="ECO:0000259" key="16">
    <source>
        <dbReference type="Pfam" id="PF12740"/>
    </source>
</evidence>
<dbReference type="InterPro" id="IPR050261">
    <property type="entry name" value="FrsA_esterase"/>
</dbReference>
<evidence type="ECO:0000256" key="5">
    <source>
        <dbReference type="ARBA" id="ARBA00022487"/>
    </source>
</evidence>
<evidence type="ECO:0000256" key="14">
    <source>
        <dbReference type="ARBA" id="ARBA00034045"/>
    </source>
</evidence>
<keyword evidence="5" id="KW-0719">Serine esterase</keyword>
<comment type="catalytic activity">
    <reaction evidence="14">
        <text>cutin + H2O = cutin monomers.</text>
        <dbReference type="EC" id="3.1.1.74"/>
    </reaction>
</comment>
<evidence type="ECO:0000313" key="18">
    <source>
        <dbReference type="Proteomes" id="UP001225356"/>
    </source>
</evidence>
<gene>
    <name evidence="17" type="ORF">J2853_003611</name>
</gene>
<evidence type="ECO:0000313" key="17">
    <source>
        <dbReference type="EMBL" id="MDP9844400.1"/>
    </source>
</evidence>
<sequence>MQSENITPRSPYRSMSGHTGIVSRPPRRGRTVAKLTLMLALIGGSGIVAPAAQAAVSPAPAPLAANPYERGPAPTNSSIEATRGAFATSSTTVSSLLVSGFGGGTIYYPTSTAQGTFGGIAISPGYTASRSSMAWLAERVASHGFVVINIDTNSTLDQPASRGRQLLAALDYLVEDSSVRTRVDGARLGVMGHSMGGGGTLSAASSRPSLQAAIPLTGWHTTKSWSSLRVPTLVVGAENDSVAPVSSHSKPFYNSIPASSEKAYLELNGASHFAPNSSNTTIAKYSVSWLKRFIDDDTRYEQFLCPSPPNSTTISDYQDTCPHS</sequence>
<dbReference type="Gene3D" id="3.40.50.1820">
    <property type="entry name" value="alpha/beta hydrolase"/>
    <property type="match status" value="1"/>
</dbReference>
<evidence type="ECO:0000256" key="1">
    <source>
        <dbReference type="ARBA" id="ARBA00004418"/>
    </source>
</evidence>
<comment type="caution">
    <text evidence="17">The sequence shown here is derived from an EMBL/GenBank/DDBJ whole genome shotgun (WGS) entry which is preliminary data.</text>
</comment>
<evidence type="ECO:0000256" key="12">
    <source>
        <dbReference type="ARBA" id="ARBA00033764"/>
    </source>
</evidence>
<keyword evidence="8 17" id="KW-0378">Hydrolase</keyword>
<feature type="region of interest" description="Disordered" evidence="15">
    <location>
        <begin position="1"/>
        <end position="27"/>
    </location>
</feature>
<comment type="subcellular location">
    <subcellularLocation>
        <location evidence="1">Periplasm</location>
    </subcellularLocation>
    <subcellularLocation>
        <location evidence="2">Secreted</location>
    </subcellularLocation>
</comment>
<comment type="catalytic activity">
    <reaction evidence="11">
        <text>(ethylene terephthalate)(n) + H2O = (ethylene terephthalate)(n-1) + 4-[(2-hydroxyethoxy)carbonyl]benzoate + H(+)</text>
        <dbReference type="Rhea" id="RHEA:49528"/>
        <dbReference type="Rhea" id="RHEA-COMP:12420"/>
        <dbReference type="Rhea" id="RHEA-COMP:12421"/>
        <dbReference type="ChEBI" id="CHEBI:15377"/>
        <dbReference type="ChEBI" id="CHEBI:15378"/>
        <dbReference type="ChEBI" id="CHEBI:131701"/>
        <dbReference type="ChEBI" id="CHEBI:131704"/>
        <dbReference type="EC" id="3.1.1.101"/>
    </reaction>
    <physiologicalReaction direction="left-to-right" evidence="11">
        <dbReference type="Rhea" id="RHEA:49529"/>
    </physiologicalReaction>
</comment>
<proteinExistence type="inferred from homology"/>
<dbReference type="PANTHER" id="PTHR22946:SF9">
    <property type="entry name" value="POLYKETIDE TRANSFERASE AF380"/>
    <property type="match status" value="1"/>
</dbReference>
<dbReference type="Proteomes" id="UP001225356">
    <property type="component" value="Unassembled WGS sequence"/>
</dbReference>
<evidence type="ECO:0000256" key="13">
    <source>
        <dbReference type="ARBA" id="ARBA00033780"/>
    </source>
</evidence>
<name>A0ABT9QDD4_9ACTN</name>
<dbReference type="EC" id="3.1.1.101" evidence="12"/>
<dbReference type="EMBL" id="JAUSQU010000001">
    <property type="protein sequence ID" value="MDP9844400.1"/>
    <property type="molecule type" value="Genomic_DNA"/>
</dbReference>